<proteinExistence type="predicted"/>
<accession>A0A1V1PGD2</accession>
<evidence type="ECO:0000313" key="1">
    <source>
        <dbReference type="EMBL" id="ETR73813.1"/>
    </source>
</evidence>
<protein>
    <submittedName>
        <fullName evidence="1">Uncharacterized protein</fullName>
    </submittedName>
</protein>
<name>A0A1V1PGD2_9BACT</name>
<dbReference type="Proteomes" id="UP000189670">
    <property type="component" value="Unassembled WGS sequence"/>
</dbReference>
<gene>
    <name evidence="1" type="ORF">OMM_06717</name>
</gene>
<reference evidence="2" key="1">
    <citation type="submission" date="2012-11" db="EMBL/GenBank/DDBJ databases">
        <authorList>
            <person name="Lucero-Rivera Y.E."/>
            <person name="Tovar-Ramirez D."/>
        </authorList>
    </citation>
    <scope>NUCLEOTIDE SEQUENCE [LARGE SCALE GENOMIC DNA]</scope>
    <source>
        <strain evidence="2">Araruama</strain>
    </source>
</reference>
<organism evidence="1 2">
    <name type="scientific">Candidatus Magnetoglobus multicellularis str. Araruama</name>
    <dbReference type="NCBI Taxonomy" id="890399"/>
    <lineage>
        <taxon>Bacteria</taxon>
        <taxon>Pseudomonadati</taxon>
        <taxon>Thermodesulfobacteriota</taxon>
        <taxon>Desulfobacteria</taxon>
        <taxon>Desulfobacterales</taxon>
        <taxon>Desulfobacteraceae</taxon>
        <taxon>Candidatus Magnetoglobus</taxon>
    </lineage>
</organism>
<dbReference type="EMBL" id="ATBP01000037">
    <property type="protein sequence ID" value="ETR73813.1"/>
    <property type="molecule type" value="Genomic_DNA"/>
</dbReference>
<evidence type="ECO:0000313" key="2">
    <source>
        <dbReference type="Proteomes" id="UP000189670"/>
    </source>
</evidence>
<dbReference type="AlphaFoldDB" id="A0A1V1PGD2"/>
<comment type="caution">
    <text evidence="1">The sequence shown here is derived from an EMBL/GenBank/DDBJ whole genome shotgun (WGS) entry which is preliminary data.</text>
</comment>
<sequence length="104" mass="12345">MKRQMAIQKHIAEFMALKQVYHQRLTSVNSYLIEKYVYMGLNEMIEYANQQKDRIHFYQKQIKERTISFCTGIFDTTQFTLMLIFSRPAVEGYARPCDMGALCM</sequence>